<protein>
    <recommendedName>
        <fullName evidence="4">DUF4142 domain-containing protein</fullName>
    </recommendedName>
</protein>
<proteinExistence type="predicted"/>
<dbReference type="AlphaFoldDB" id="A0A939JCT7"/>
<feature type="chain" id="PRO_5037098205" description="DUF4142 domain-containing protein" evidence="1">
    <location>
        <begin position="21"/>
        <end position="229"/>
    </location>
</feature>
<evidence type="ECO:0000313" key="3">
    <source>
        <dbReference type="Proteomes" id="UP000664144"/>
    </source>
</evidence>
<organism evidence="2 3">
    <name type="scientific">Hymenobacter telluris</name>
    <dbReference type="NCBI Taxonomy" id="2816474"/>
    <lineage>
        <taxon>Bacteria</taxon>
        <taxon>Pseudomonadati</taxon>
        <taxon>Bacteroidota</taxon>
        <taxon>Cytophagia</taxon>
        <taxon>Cytophagales</taxon>
        <taxon>Hymenobacteraceae</taxon>
        <taxon>Hymenobacter</taxon>
    </lineage>
</organism>
<name>A0A939JCT7_9BACT</name>
<feature type="signal peptide" evidence="1">
    <location>
        <begin position="1"/>
        <end position="20"/>
    </location>
</feature>
<dbReference type="EMBL" id="JAFLQZ010000020">
    <property type="protein sequence ID" value="MBO0360536.1"/>
    <property type="molecule type" value="Genomic_DNA"/>
</dbReference>
<sequence>MLRSIFFAAALALPLHCSFAQTTPDNPAAAKFENEITATVCREMEKEDQKTPFAQLDKAAAQTVFQQVVTRAFEPRQKEAEKLYKSNSIDYSQVMRSVGQRVAGRLAGECPVAVKLFMRMANQPANASMTDTKITEAEKPLLTKIASETCTELTKSNSQKPLAQIPKAERQALMQQAMQQTMKAHATEITNQYGSEIFFDADRLRGFGMKVGLLMASECLQEISAVGAE</sequence>
<evidence type="ECO:0000256" key="1">
    <source>
        <dbReference type="SAM" id="SignalP"/>
    </source>
</evidence>
<comment type="caution">
    <text evidence="2">The sequence shown here is derived from an EMBL/GenBank/DDBJ whole genome shotgun (WGS) entry which is preliminary data.</text>
</comment>
<dbReference type="Proteomes" id="UP000664144">
    <property type="component" value="Unassembled WGS sequence"/>
</dbReference>
<gene>
    <name evidence="2" type="ORF">J0X19_21420</name>
</gene>
<evidence type="ECO:0000313" key="2">
    <source>
        <dbReference type="EMBL" id="MBO0360536.1"/>
    </source>
</evidence>
<evidence type="ECO:0008006" key="4">
    <source>
        <dbReference type="Google" id="ProtNLM"/>
    </source>
</evidence>
<reference evidence="2" key="1">
    <citation type="submission" date="2021-03" db="EMBL/GenBank/DDBJ databases">
        <authorList>
            <person name="Kim M.K."/>
        </authorList>
    </citation>
    <scope>NUCLEOTIDE SEQUENCE</scope>
    <source>
        <strain evidence="2">BT186</strain>
    </source>
</reference>
<keyword evidence="3" id="KW-1185">Reference proteome</keyword>
<keyword evidence="1" id="KW-0732">Signal</keyword>
<dbReference type="RefSeq" id="WP_206986455.1">
    <property type="nucleotide sequence ID" value="NZ_JAFLQZ010000020.1"/>
</dbReference>
<accession>A0A939JCT7</accession>